<dbReference type="EMBL" id="UGQB01000004">
    <property type="protein sequence ID" value="STZ09127.1"/>
    <property type="molecule type" value="Genomic_DNA"/>
</dbReference>
<name>A0A378R396_9GAMM</name>
<protein>
    <recommendedName>
        <fullName evidence="3">DUF4272 domain-containing protein</fullName>
    </recommendedName>
</protein>
<keyword evidence="2" id="KW-1185">Reference proteome</keyword>
<proteinExistence type="predicted"/>
<reference evidence="1 2" key="1">
    <citation type="submission" date="2018-06" db="EMBL/GenBank/DDBJ databases">
        <authorList>
            <consortium name="Pathogen Informatics"/>
            <person name="Doyle S."/>
        </authorList>
    </citation>
    <scope>NUCLEOTIDE SEQUENCE [LARGE SCALE GENOMIC DNA]</scope>
    <source>
        <strain evidence="1 2">NCTC12877</strain>
    </source>
</reference>
<sequence length="220" mass="25762">MKTAEQRKQLSIEKLKNEGIAHIDCLPVIEDESEAELKTPLEIAKRLIACMLCIQASFDQRNDDYDVEVVIFYQKPLKQFQIDNLTEKELIVFEQKGDEQDLLNMTWKYEACWALLWALGLIDELKFPNEPMTHDECHFAIDVVSNNANMDEFLSKIKMRSLDEILDQADLIYRYHWACVNARINGKEVNLFESVVMERRAGLDWLFRVDADWDNPDLNT</sequence>
<gene>
    <name evidence="1" type="ORF">NCTC12877_02137</name>
</gene>
<accession>A0A378R396</accession>
<dbReference type="Pfam" id="PF14094">
    <property type="entry name" value="DUF4272"/>
    <property type="match status" value="1"/>
</dbReference>
<dbReference type="STRING" id="1122244.GCA_000426885_00426"/>
<dbReference type="RefSeq" id="WP_029102241.1">
    <property type="nucleotide sequence ID" value="NZ_UGQB01000004.1"/>
</dbReference>
<dbReference type="OrthoDB" id="4399984at2"/>
<dbReference type="AlphaFoldDB" id="A0A378R396"/>
<evidence type="ECO:0000313" key="1">
    <source>
        <dbReference type="EMBL" id="STZ09127.1"/>
    </source>
</evidence>
<dbReference type="Proteomes" id="UP000254065">
    <property type="component" value="Unassembled WGS sequence"/>
</dbReference>
<evidence type="ECO:0008006" key="3">
    <source>
        <dbReference type="Google" id="ProtNLM"/>
    </source>
</evidence>
<dbReference type="InterPro" id="IPR025368">
    <property type="entry name" value="DUF4272"/>
</dbReference>
<evidence type="ECO:0000313" key="2">
    <source>
        <dbReference type="Proteomes" id="UP000254065"/>
    </source>
</evidence>
<organism evidence="1 2">
    <name type="scientific">Moraxella caprae</name>
    <dbReference type="NCBI Taxonomy" id="90240"/>
    <lineage>
        <taxon>Bacteria</taxon>
        <taxon>Pseudomonadati</taxon>
        <taxon>Pseudomonadota</taxon>
        <taxon>Gammaproteobacteria</taxon>
        <taxon>Moraxellales</taxon>
        <taxon>Moraxellaceae</taxon>
        <taxon>Moraxella</taxon>
    </lineage>
</organism>